<dbReference type="Pfam" id="PF00440">
    <property type="entry name" value="TetR_N"/>
    <property type="match status" value="2"/>
</dbReference>
<feature type="region of interest" description="Disordered" evidence="5">
    <location>
        <begin position="1"/>
        <end position="23"/>
    </location>
</feature>
<organism evidence="7 8">
    <name type="scientific">Gordonia rhizosphera NBRC 16068</name>
    <dbReference type="NCBI Taxonomy" id="1108045"/>
    <lineage>
        <taxon>Bacteria</taxon>
        <taxon>Bacillati</taxon>
        <taxon>Actinomycetota</taxon>
        <taxon>Actinomycetes</taxon>
        <taxon>Mycobacteriales</taxon>
        <taxon>Gordoniaceae</taxon>
        <taxon>Gordonia</taxon>
    </lineage>
</organism>
<dbReference type="Proteomes" id="UP000008363">
    <property type="component" value="Unassembled WGS sequence"/>
</dbReference>
<keyword evidence="2 4" id="KW-0238">DNA-binding</keyword>
<evidence type="ECO:0000259" key="6">
    <source>
        <dbReference type="PROSITE" id="PS50977"/>
    </source>
</evidence>
<dbReference type="InterPro" id="IPR001647">
    <property type="entry name" value="HTH_TetR"/>
</dbReference>
<evidence type="ECO:0000256" key="3">
    <source>
        <dbReference type="ARBA" id="ARBA00023163"/>
    </source>
</evidence>
<evidence type="ECO:0000256" key="2">
    <source>
        <dbReference type="ARBA" id="ARBA00023125"/>
    </source>
</evidence>
<evidence type="ECO:0000313" key="7">
    <source>
        <dbReference type="EMBL" id="GAB90130.1"/>
    </source>
</evidence>
<reference evidence="7 8" key="1">
    <citation type="submission" date="2012-08" db="EMBL/GenBank/DDBJ databases">
        <title>Whole genome shotgun sequence of Gordonia rhizosphera NBRC 16068.</title>
        <authorList>
            <person name="Takarada H."/>
            <person name="Isaki S."/>
            <person name="Hosoyama A."/>
            <person name="Tsuchikane K."/>
            <person name="Katsumata H."/>
            <person name="Baba S."/>
            <person name="Ohji S."/>
            <person name="Yamazaki S."/>
            <person name="Fujita N."/>
        </authorList>
    </citation>
    <scope>NUCLEOTIDE SEQUENCE [LARGE SCALE GENOMIC DNA]</scope>
    <source>
        <strain evidence="7 8">NBRC 16068</strain>
    </source>
</reference>
<evidence type="ECO:0000256" key="1">
    <source>
        <dbReference type="ARBA" id="ARBA00023015"/>
    </source>
</evidence>
<dbReference type="PANTHER" id="PTHR30055">
    <property type="entry name" value="HTH-TYPE TRANSCRIPTIONAL REGULATOR RUTR"/>
    <property type="match status" value="1"/>
</dbReference>
<feature type="domain" description="HTH tetR-type" evidence="6">
    <location>
        <begin position="22"/>
        <end position="82"/>
    </location>
</feature>
<evidence type="ECO:0000313" key="8">
    <source>
        <dbReference type="Proteomes" id="UP000008363"/>
    </source>
</evidence>
<sequence>MSAHPPAPPTTSARTAPRRRPRDRREQILQSAARAFSANGFHAVRLDDIAADVGISAPALYRHFPNKYALFAETTRTLADALADATNAVPADTAHPATELRGLLAALTDAAIENRRSGSLYHWEDAFLKPDDARYVRDIVVAQHRRIRADLQGMRPTLDRDEADLIAAAMTSVVASPATHRTALPTRQIGELITHAALSLATVELPPEGRAPHTAPLTGLAPTSKRELLLAESIRLFAAHGFHDVTIDDIARAADLPASGVYRHFESKAAILQAAFWRASDRVTAMIADALSSSTTPREVVVGLVTRYVDLYLTNNDLISVYVSEIGSVAPRQRTALRNQQRINIEEWAAWVSRDRPDLSAARSRFLVQAALNVAIDLTRLPRKPSADHICALCIRLLTGTDGTSDEGGSDGVEVGE</sequence>
<dbReference type="PROSITE" id="PS50977">
    <property type="entry name" value="HTH_TETR_2"/>
    <property type="match status" value="2"/>
</dbReference>
<dbReference type="PANTHER" id="PTHR30055:SF237">
    <property type="entry name" value="TRANSCRIPTIONAL REPRESSOR MCE3R"/>
    <property type="match status" value="1"/>
</dbReference>
<gene>
    <name evidence="7" type="ORF">GORHZ_084_00580</name>
</gene>
<dbReference type="AlphaFoldDB" id="K6VT89"/>
<keyword evidence="1" id="KW-0805">Transcription regulation</keyword>
<proteinExistence type="predicted"/>
<dbReference type="SUPFAM" id="SSF46689">
    <property type="entry name" value="Homeodomain-like"/>
    <property type="match status" value="2"/>
</dbReference>
<feature type="DNA-binding region" description="H-T-H motif" evidence="4">
    <location>
        <begin position="45"/>
        <end position="64"/>
    </location>
</feature>
<dbReference type="GO" id="GO:0000976">
    <property type="term" value="F:transcription cis-regulatory region binding"/>
    <property type="evidence" value="ECO:0007669"/>
    <property type="project" value="TreeGrafter"/>
</dbReference>
<dbReference type="OrthoDB" id="4456617at2"/>
<dbReference type="GO" id="GO:0003700">
    <property type="term" value="F:DNA-binding transcription factor activity"/>
    <property type="evidence" value="ECO:0007669"/>
    <property type="project" value="TreeGrafter"/>
</dbReference>
<dbReference type="RefSeq" id="WP_006332700.1">
    <property type="nucleotide sequence ID" value="NZ_BAHC01000084.1"/>
</dbReference>
<feature type="domain" description="HTH tetR-type" evidence="6">
    <location>
        <begin position="223"/>
        <end position="283"/>
    </location>
</feature>
<dbReference type="Gene3D" id="1.10.10.60">
    <property type="entry name" value="Homeodomain-like"/>
    <property type="match status" value="2"/>
</dbReference>
<dbReference type="FunFam" id="1.10.10.60:FF:000141">
    <property type="entry name" value="TetR family transcriptional regulator"/>
    <property type="match status" value="1"/>
</dbReference>
<comment type="caution">
    <text evidence="7">The sequence shown here is derived from an EMBL/GenBank/DDBJ whole genome shotgun (WGS) entry which is preliminary data.</text>
</comment>
<evidence type="ECO:0000256" key="4">
    <source>
        <dbReference type="PROSITE-ProRule" id="PRU00335"/>
    </source>
</evidence>
<keyword evidence="3" id="KW-0804">Transcription</keyword>
<dbReference type="STRING" id="1108045.GORHZ_084_00580"/>
<accession>K6VT89</accession>
<feature type="DNA-binding region" description="H-T-H motif" evidence="4">
    <location>
        <begin position="246"/>
        <end position="265"/>
    </location>
</feature>
<dbReference type="PRINTS" id="PR00455">
    <property type="entry name" value="HTHTETR"/>
</dbReference>
<dbReference type="Gene3D" id="1.10.357.10">
    <property type="entry name" value="Tetracycline Repressor, domain 2"/>
    <property type="match status" value="2"/>
</dbReference>
<dbReference type="EMBL" id="BAHC01000084">
    <property type="protein sequence ID" value="GAB90130.1"/>
    <property type="molecule type" value="Genomic_DNA"/>
</dbReference>
<name>K6VT89_9ACTN</name>
<dbReference type="eggNOG" id="COG1309">
    <property type="taxonomic scope" value="Bacteria"/>
</dbReference>
<dbReference type="InterPro" id="IPR009057">
    <property type="entry name" value="Homeodomain-like_sf"/>
</dbReference>
<protein>
    <submittedName>
        <fullName evidence="7">Putative TetR family transcriptional regulator</fullName>
    </submittedName>
</protein>
<keyword evidence="8" id="KW-1185">Reference proteome</keyword>
<dbReference type="GO" id="GO:0045892">
    <property type="term" value="P:negative regulation of DNA-templated transcription"/>
    <property type="evidence" value="ECO:0007669"/>
    <property type="project" value="UniProtKB-ARBA"/>
</dbReference>
<evidence type="ECO:0000256" key="5">
    <source>
        <dbReference type="SAM" id="MobiDB-lite"/>
    </source>
</evidence>
<dbReference type="InterPro" id="IPR050109">
    <property type="entry name" value="HTH-type_TetR-like_transc_reg"/>
</dbReference>